<evidence type="ECO:0000313" key="2">
    <source>
        <dbReference type="EMBL" id="GLJ80860.1"/>
    </source>
</evidence>
<name>A0A9W6HIR9_9MICO</name>
<evidence type="ECO:0000259" key="1">
    <source>
        <dbReference type="SMART" id="SM01119"/>
    </source>
</evidence>
<feature type="domain" description="D-serine dehydratase-like" evidence="1">
    <location>
        <begin position="1"/>
        <end position="70"/>
    </location>
</feature>
<dbReference type="Proteomes" id="UP001142317">
    <property type="component" value="Unassembled WGS sequence"/>
</dbReference>
<reference evidence="2" key="2">
    <citation type="submission" date="2023-01" db="EMBL/GenBank/DDBJ databases">
        <authorList>
            <person name="Sun Q."/>
            <person name="Evtushenko L."/>
        </authorList>
    </citation>
    <scope>NUCLEOTIDE SEQUENCE</scope>
    <source>
        <strain evidence="2">VKM Ac-1447</strain>
    </source>
</reference>
<keyword evidence="3" id="KW-1185">Reference proteome</keyword>
<dbReference type="AlphaFoldDB" id="A0A9W6HIR9"/>
<organism evidence="2 3">
    <name type="scientific">Microbacterium imperiale</name>
    <dbReference type="NCBI Taxonomy" id="33884"/>
    <lineage>
        <taxon>Bacteria</taxon>
        <taxon>Bacillati</taxon>
        <taxon>Actinomycetota</taxon>
        <taxon>Actinomycetes</taxon>
        <taxon>Micrococcales</taxon>
        <taxon>Microbacteriaceae</taxon>
        <taxon>Microbacterium</taxon>
    </lineage>
</organism>
<sequence>MLGSDRPAWAPGYGRIAGQPEAVIVALSEHHATVSWPADEPVPALGSLLDVIPNHVCLVLNLVDEVVAVTASGSERWPVAARGKNG</sequence>
<proteinExistence type="predicted"/>
<dbReference type="InterPro" id="IPR026956">
    <property type="entry name" value="D-ser_dehydrat-like_dom"/>
</dbReference>
<dbReference type="Pfam" id="PF14031">
    <property type="entry name" value="D-ser_dehydrat"/>
    <property type="match status" value="1"/>
</dbReference>
<dbReference type="Gene3D" id="2.40.37.20">
    <property type="entry name" value="D-serine dehydratase-like domain"/>
    <property type="match status" value="1"/>
</dbReference>
<evidence type="ECO:0000313" key="3">
    <source>
        <dbReference type="Proteomes" id="UP001142317"/>
    </source>
</evidence>
<comment type="caution">
    <text evidence="2">The sequence shown here is derived from an EMBL/GenBank/DDBJ whole genome shotgun (WGS) entry which is preliminary data.</text>
</comment>
<accession>A0A9W6HIR9</accession>
<dbReference type="EMBL" id="BSEO01000014">
    <property type="protein sequence ID" value="GLJ80860.1"/>
    <property type="molecule type" value="Genomic_DNA"/>
</dbReference>
<dbReference type="SMART" id="SM01119">
    <property type="entry name" value="D-ser_dehydrat"/>
    <property type="match status" value="1"/>
</dbReference>
<protein>
    <recommendedName>
        <fullName evidence="1">D-serine dehydratase-like domain-containing protein</fullName>
    </recommendedName>
</protein>
<reference evidence="2" key="1">
    <citation type="journal article" date="2014" name="Int. J. Syst. Evol. Microbiol.">
        <title>Complete genome sequence of Corynebacterium casei LMG S-19264T (=DSM 44701T), isolated from a smear-ripened cheese.</title>
        <authorList>
            <consortium name="US DOE Joint Genome Institute (JGI-PGF)"/>
            <person name="Walter F."/>
            <person name="Albersmeier A."/>
            <person name="Kalinowski J."/>
            <person name="Ruckert C."/>
        </authorList>
    </citation>
    <scope>NUCLEOTIDE SEQUENCE</scope>
    <source>
        <strain evidence="2">VKM Ac-1447</strain>
    </source>
</reference>
<gene>
    <name evidence="2" type="ORF">GCM10017586_25430</name>
</gene>
<dbReference type="InterPro" id="IPR042208">
    <property type="entry name" value="D-ser_dehydrat-like_sf"/>
</dbReference>